<dbReference type="PANTHER" id="PTHR43792">
    <property type="entry name" value="GNAT FAMILY, PUTATIVE (AFU_ORTHOLOGUE AFUA_3G00765)-RELATED-RELATED"/>
    <property type="match status" value="1"/>
</dbReference>
<dbReference type="GO" id="GO:0016747">
    <property type="term" value="F:acyltransferase activity, transferring groups other than amino-acyl groups"/>
    <property type="evidence" value="ECO:0007669"/>
    <property type="project" value="InterPro"/>
</dbReference>
<dbReference type="EMBL" id="FRBL01000003">
    <property type="protein sequence ID" value="SHL35316.1"/>
    <property type="molecule type" value="Genomic_DNA"/>
</dbReference>
<accession>A0A1M6ZY20</accession>
<sequence>MKAFPQLTTDRLILRRVATEDIPAMVKYANNRRISENTLTLPYPYTIDDAVNWISFSIQGYRSGERYIFAIILRESNEFIGAIGLHVKQEHNKAEIGFWLGEPFWNKGLMSEALQAVLDYGFNTLHFNKLFANHFIENPASGKVLQKAGMIQEAVLKDEYRIKGKYRSVIQYRLTEAEYQALRQ</sequence>
<dbReference type="Pfam" id="PF13302">
    <property type="entry name" value="Acetyltransf_3"/>
    <property type="match status" value="1"/>
</dbReference>
<dbReference type="STRING" id="1419482.SAMN05444266_10349"/>
<dbReference type="AlphaFoldDB" id="A0A1M6ZY20"/>
<evidence type="ECO:0000313" key="6">
    <source>
        <dbReference type="Proteomes" id="UP000184420"/>
    </source>
</evidence>
<comment type="similarity">
    <text evidence="3">Belongs to the acetyltransferase family. RimJ subfamily.</text>
</comment>
<keyword evidence="2" id="KW-0012">Acyltransferase</keyword>
<evidence type="ECO:0000259" key="4">
    <source>
        <dbReference type="PROSITE" id="PS51186"/>
    </source>
</evidence>
<organism evidence="5 6">
    <name type="scientific">Chitinophaga jiangningensis</name>
    <dbReference type="NCBI Taxonomy" id="1419482"/>
    <lineage>
        <taxon>Bacteria</taxon>
        <taxon>Pseudomonadati</taxon>
        <taxon>Bacteroidota</taxon>
        <taxon>Chitinophagia</taxon>
        <taxon>Chitinophagales</taxon>
        <taxon>Chitinophagaceae</taxon>
        <taxon>Chitinophaga</taxon>
    </lineage>
</organism>
<evidence type="ECO:0000256" key="1">
    <source>
        <dbReference type="ARBA" id="ARBA00022679"/>
    </source>
</evidence>
<dbReference type="RefSeq" id="WP_073079680.1">
    <property type="nucleotide sequence ID" value="NZ_FRBL01000003.1"/>
</dbReference>
<dbReference type="Gene3D" id="3.40.630.30">
    <property type="match status" value="1"/>
</dbReference>
<keyword evidence="6" id="KW-1185">Reference proteome</keyword>
<keyword evidence="1 5" id="KW-0808">Transferase</keyword>
<evidence type="ECO:0000313" key="5">
    <source>
        <dbReference type="EMBL" id="SHL35316.1"/>
    </source>
</evidence>
<gene>
    <name evidence="5" type="ORF">SAMN05444266_10349</name>
</gene>
<dbReference type="OrthoDB" id="9811523at2"/>
<dbReference type="Proteomes" id="UP000184420">
    <property type="component" value="Unassembled WGS sequence"/>
</dbReference>
<dbReference type="PROSITE" id="PS51186">
    <property type="entry name" value="GNAT"/>
    <property type="match status" value="1"/>
</dbReference>
<evidence type="ECO:0000256" key="3">
    <source>
        <dbReference type="ARBA" id="ARBA00038502"/>
    </source>
</evidence>
<dbReference type="InterPro" id="IPR016181">
    <property type="entry name" value="Acyl_CoA_acyltransferase"/>
</dbReference>
<feature type="domain" description="N-acetyltransferase" evidence="4">
    <location>
        <begin position="12"/>
        <end position="173"/>
    </location>
</feature>
<dbReference type="SUPFAM" id="SSF55729">
    <property type="entry name" value="Acyl-CoA N-acyltransferases (Nat)"/>
    <property type="match status" value="1"/>
</dbReference>
<name>A0A1M6ZY20_9BACT</name>
<proteinExistence type="inferred from homology"/>
<evidence type="ECO:0000256" key="2">
    <source>
        <dbReference type="ARBA" id="ARBA00023315"/>
    </source>
</evidence>
<dbReference type="PANTHER" id="PTHR43792:SF8">
    <property type="entry name" value="[RIBOSOMAL PROTEIN US5]-ALANINE N-ACETYLTRANSFERASE"/>
    <property type="match status" value="1"/>
</dbReference>
<protein>
    <submittedName>
        <fullName evidence="5">Protein N-acetyltransferase, RimJ/RimL family</fullName>
    </submittedName>
</protein>
<dbReference type="InterPro" id="IPR051531">
    <property type="entry name" value="N-acetyltransferase"/>
</dbReference>
<dbReference type="InterPro" id="IPR000182">
    <property type="entry name" value="GNAT_dom"/>
</dbReference>
<reference evidence="5 6" key="1">
    <citation type="submission" date="2016-11" db="EMBL/GenBank/DDBJ databases">
        <authorList>
            <person name="Jaros S."/>
            <person name="Januszkiewicz K."/>
            <person name="Wedrychowicz H."/>
        </authorList>
    </citation>
    <scope>NUCLEOTIDE SEQUENCE [LARGE SCALE GENOMIC DNA]</scope>
    <source>
        <strain evidence="5 6">DSM 27406</strain>
    </source>
</reference>